<dbReference type="GO" id="GO:0016791">
    <property type="term" value="F:phosphatase activity"/>
    <property type="evidence" value="ECO:0007669"/>
    <property type="project" value="TreeGrafter"/>
</dbReference>
<keyword evidence="2" id="KW-0413">Isomerase</keyword>
<feature type="active site" description="Tele-phosphohistidine intermediate" evidence="3">
    <location>
        <position position="9"/>
    </location>
</feature>
<dbReference type="RefSeq" id="WP_089693385.1">
    <property type="nucleotide sequence ID" value="NZ_FNHL01000001.1"/>
</dbReference>
<dbReference type="AlphaFoldDB" id="A0A1G9PAR9"/>
<protein>
    <submittedName>
        <fullName evidence="5">Probable phosphoglycerate mutase</fullName>
    </submittedName>
</protein>
<proteinExistence type="predicted"/>
<evidence type="ECO:0000256" key="2">
    <source>
        <dbReference type="ARBA" id="ARBA00023235"/>
    </source>
</evidence>
<dbReference type="PROSITE" id="PS00175">
    <property type="entry name" value="PG_MUTASE"/>
    <property type="match status" value="1"/>
</dbReference>
<dbReference type="InterPro" id="IPR029033">
    <property type="entry name" value="His_PPase_superfam"/>
</dbReference>
<name>A0A1G9PAR9_9EURY</name>
<feature type="binding site" evidence="4">
    <location>
        <position position="59"/>
    </location>
    <ligand>
        <name>substrate</name>
    </ligand>
</feature>
<dbReference type="STRING" id="660521.SAMN04487949_0308"/>
<feature type="active site" description="Proton donor/acceptor" evidence="3">
    <location>
        <position position="83"/>
    </location>
</feature>
<dbReference type="PANTHER" id="PTHR48100">
    <property type="entry name" value="BROAD-SPECIFICITY PHOSPHATASE YOR283W-RELATED"/>
    <property type="match status" value="1"/>
</dbReference>
<reference evidence="6" key="1">
    <citation type="submission" date="2016-10" db="EMBL/GenBank/DDBJ databases">
        <authorList>
            <person name="Varghese N."/>
            <person name="Submissions S."/>
        </authorList>
    </citation>
    <scope>NUCLEOTIDE SEQUENCE [LARGE SCALE GENOMIC DNA]</scope>
    <source>
        <strain evidence="6">CGMCC 1.10119</strain>
    </source>
</reference>
<dbReference type="SUPFAM" id="SSF53254">
    <property type="entry name" value="Phosphoglycerate mutase-like"/>
    <property type="match status" value="1"/>
</dbReference>
<dbReference type="Gene3D" id="3.40.50.1240">
    <property type="entry name" value="Phosphoglycerate mutase-like"/>
    <property type="match status" value="1"/>
</dbReference>
<accession>A0A1G9PAR9</accession>
<dbReference type="EMBL" id="FNHL01000001">
    <property type="protein sequence ID" value="SDL95850.1"/>
    <property type="molecule type" value="Genomic_DNA"/>
</dbReference>
<keyword evidence="6" id="KW-1185">Reference proteome</keyword>
<dbReference type="PANTHER" id="PTHR48100:SF1">
    <property type="entry name" value="HISTIDINE PHOSPHATASE FAMILY PROTEIN-RELATED"/>
    <property type="match status" value="1"/>
</dbReference>
<keyword evidence="1" id="KW-0324">Glycolysis</keyword>
<dbReference type="OrthoDB" id="304253at2157"/>
<dbReference type="GO" id="GO:0005737">
    <property type="term" value="C:cytoplasm"/>
    <property type="evidence" value="ECO:0007669"/>
    <property type="project" value="TreeGrafter"/>
</dbReference>
<dbReference type="InterPro" id="IPR013078">
    <property type="entry name" value="His_Pase_superF_clade-1"/>
</dbReference>
<evidence type="ECO:0000313" key="5">
    <source>
        <dbReference type="EMBL" id="SDL95850.1"/>
    </source>
</evidence>
<evidence type="ECO:0000256" key="1">
    <source>
        <dbReference type="ARBA" id="ARBA00023152"/>
    </source>
</evidence>
<dbReference type="Pfam" id="PF00300">
    <property type="entry name" value="His_Phos_1"/>
    <property type="match status" value="1"/>
</dbReference>
<organism evidence="5 6">
    <name type="scientific">Halogranum gelatinilyticum</name>
    <dbReference type="NCBI Taxonomy" id="660521"/>
    <lineage>
        <taxon>Archaea</taxon>
        <taxon>Methanobacteriati</taxon>
        <taxon>Methanobacteriota</taxon>
        <taxon>Stenosarchaea group</taxon>
        <taxon>Halobacteria</taxon>
        <taxon>Halobacteriales</taxon>
        <taxon>Haloferacaceae</taxon>
    </lineage>
</organism>
<dbReference type="CDD" id="cd07067">
    <property type="entry name" value="HP_PGM_like"/>
    <property type="match status" value="1"/>
</dbReference>
<feature type="binding site" evidence="4">
    <location>
        <begin position="8"/>
        <end position="15"/>
    </location>
    <ligand>
        <name>substrate</name>
    </ligand>
</feature>
<dbReference type="Proteomes" id="UP000199451">
    <property type="component" value="Unassembled WGS sequence"/>
</dbReference>
<gene>
    <name evidence="5" type="ORF">SAMN04487949_0308</name>
</gene>
<evidence type="ECO:0000313" key="6">
    <source>
        <dbReference type="Proteomes" id="UP000199451"/>
    </source>
</evidence>
<sequence length="212" mass="23208">MATVLLVRHGETNWNREGRIQGWAPSRLTARGHEQADALASHVAATYDVDRVVASDLRRVQETADHLARTLGRDVALDPAWRERDFGFLQGLTDAELHEQLPEYSLEAVGYSAAEARPKGGESFLDLRERVLTAWADLLDGLEEGETVLVVSHGGPIRFVLADLKGLDAVAAVLDQEQANCALNEIRVASPPELVVENETGFLDGLDYSRIG</sequence>
<dbReference type="SMART" id="SM00855">
    <property type="entry name" value="PGAM"/>
    <property type="match status" value="1"/>
</dbReference>
<evidence type="ECO:0000256" key="3">
    <source>
        <dbReference type="PIRSR" id="PIRSR613078-1"/>
    </source>
</evidence>
<dbReference type="InterPro" id="IPR001345">
    <property type="entry name" value="PG/BPGM_mutase_AS"/>
</dbReference>
<dbReference type="InterPro" id="IPR050275">
    <property type="entry name" value="PGM_Phosphatase"/>
</dbReference>
<evidence type="ECO:0000256" key="4">
    <source>
        <dbReference type="PIRSR" id="PIRSR613078-2"/>
    </source>
</evidence>